<dbReference type="AlphaFoldDB" id="A0A0R1KIV5"/>
<dbReference type="Proteomes" id="UP000051515">
    <property type="component" value="Unassembled WGS sequence"/>
</dbReference>
<feature type="compositionally biased region" description="Basic residues" evidence="1">
    <location>
        <begin position="112"/>
        <end position="128"/>
    </location>
</feature>
<accession>A0A0R1KIV5</accession>
<evidence type="ECO:0000256" key="1">
    <source>
        <dbReference type="SAM" id="MobiDB-lite"/>
    </source>
</evidence>
<sequence>MIDEITLNNGEKVRIKPKISIKALRVFQDKGLLPESLLQAFVGADKEPKKMEPYLINSTWIAYLNANPDTKMSQDDFEDKLDLDFEQSGKILTEMISGSAKADARFANGFKRSTKKGNGKDRKRKHRK</sequence>
<gene>
    <name evidence="2" type="ORF">FC78_GL001425</name>
</gene>
<reference evidence="2 3" key="1">
    <citation type="journal article" date="2015" name="Genome Announc.">
        <title>Expanding the biotechnology potential of lactobacilli through comparative genomics of 213 strains and associated genera.</title>
        <authorList>
            <person name="Sun Z."/>
            <person name="Harris H.M."/>
            <person name="McCann A."/>
            <person name="Guo C."/>
            <person name="Argimon S."/>
            <person name="Zhang W."/>
            <person name="Yang X."/>
            <person name="Jeffery I.B."/>
            <person name="Cooney J.C."/>
            <person name="Kagawa T.F."/>
            <person name="Liu W."/>
            <person name="Song Y."/>
            <person name="Salvetti E."/>
            <person name="Wrobel A."/>
            <person name="Rasinkangas P."/>
            <person name="Parkhill J."/>
            <person name="Rea M.C."/>
            <person name="O'Sullivan O."/>
            <person name="Ritari J."/>
            <person name="Douillard F.P."/>
            <person name="Paul Ross R."/>
            <person name="Yang R."/>
            <person name="Briner A.E."/>
            <person name="Felis G.E."/>
            <person name="de Vos W.M."/>
            <person name="Barrangou R."/>
            <person name="Klaenhammer T.R."/>
            <person name="Caufield P.W."/>
            <person name="Cui Y."/>
            <person name="Zhang H."/>
            <person name="O'Toole P.W."/>
        </authorList>
    </citation>
    <scope>NUCLEOTIDE SEQUENCE [LARGE SCALE GENOMIC DNA]</scope>
    <source>
        <strain evidence="2 3">DSM 19674</strain>
    </source>
</reference>
<evidence type="ECO:0000313" key="3">
    <source>
        <dbReference type="Proteomes" id="UP000051515"/>
    </source>
</evidence>
<dbReference type="PATRIC" id="fig|1423788.3.peg.1471"/>
<protein>
    <submittedName>
        <fullName evidence="2">Uncharacterized protein</fullName>
    </submittedName>
</protein>
<name>A0A0R1KIV5_9LACO</name>
<dbReference type="EMBL" id="AZDY01000036">
    <property type="protein sequence ID" value="KRK83469.1"/>
    <property type="molecule type" value="Genomic_DNA"/>
</dbReference>
<comment type="caution">
    <text evidence="2">The sequence shown here is derived from an EMBL/GenBank/DDBJ whole genome shotgun (WGS) entry which is preliminary data.</text>
</comment>
<keyword evidence="3" id="KW-1185">Reference proteome</keyword>
<feature type="region of interest" description="Disordered" evidence="1">
    <location>
        <begin position="107"/>
        <end position="128"/>
    </location>
</feature>
<dbReference type="OrthoDB" id="2299076at2"/>
<organism evidence="2 3">
    <name type="scientific">Companilactobacillus bobalius DSM 19674</name>
    <dbReference type="NCBI Taxonomy" id="1423788"/>
    <lineage>
        <taxon>Bacteria</taxon>
        <taxon>Bacillati</taxon>
        <taxon>Bacillota</taxon>
        <taxon>Bacilli</taxon>
        <taxon>Lactobacillales</taxon>
        <taxon>Lactobacillaceae</taxon>
        <taxon>Companilactobacillus</taxon>
        <taxon>Companilactobacillus bobalius</taxon>
    </lineage>
</organism>
<dbReference type="STRING" id="1423788.FC78_GL001425"/>
<dbReference type="RefSeq" id="WP_056951616.1">
    <property type="nucleotide sequence ID" value="NZ_AZDY01000036.1"/>
</dbReference>
<proteinExistence type="predicted"/>
<evidence type="ECO:0000313" key="2">
    <source>
        <dbReference type="EMBL" id="KRK83469.1"/>
    </source>
</evidence>